<dbReference type="InterPro" id="IPR007138">
    <property type="entry name" value="ABM_dom"/>
</dbReference>
<dbReference type="Proteomes" id="UP000035721">
    <property type="component" value="Unassembled WGS sequence"/>
</dbReference>
<dbReference type="InterPro" id="IPR050404">
    <property type="entry name" value="Heme-degrading_MO"/>
</dbReference>
<evidence type="ECO:0000259" key="1">
    <source>
        <dbReference type="PROSITE" id="PS51725"/>
    </source>
</evidence>
<sequence>MSQISAQDRVAPAADGRVGGPVTLMNRFVVPPDRDAAFHALWTTTSQYFMRQPGFVSLRLHRALSSEADHRWVNVATWESEADFRAAHATEEFRQLVTAPGWQEFPSSPMLFEVVTSVG</sequence>
<evidence type="ECO:0000313" key="4">
    <source>
        <dbReference type="Proteomes" id="UP000035721"/>
    </source>
</evidence>
<evidence type="ECO:0000313" key="2">
    <source>
        <dbReference type="EMBL" id="CCH76180.1"/>
    </source>
</evidence>
<protein>
    <recommendedName>
        <fullName evidence="1">ABM domain-containing protein</fullName>
    </recommendedName>
</protein>
<reference evidence="3 4" key="2">
    <citation type="journal article" date="2013" name="ISME J.">
        <title>A metabolic model for members of the genus Tetrasphaera involved in enhanced biological phosphorus removal.</title>
        <authorList>
            <person name="Kristiansen R."/>
            <person name="Nguyen H.T.T."/>
            <person name="Saunders A.M."/>
            <person name="Nielsen J.L."/>
            <person name="Wimmer R."/>
            <person name="Le V.Q."/>
            <person name="McIlroy S.J."/>
            <person name="Petrovski S."/>
            <person name="Seviour R.J."/>
            <person name="Calteau A."/>
            <person name="Nielsen K.L."/>
            <person name="Nielsen P.H."/>
        </authorList>
    </citation>
    <scope>NUCLEOTIDE SEQUENCE [LARGE SCALE GENOMIC DNA]</scope>
    <source>
        <strain evidence="3 4">T1-X7</strain>
    </source>
</reference>
<name>A0A077LZL9_9MICO</name>
<dbReference type="RefSeq" id="WP_048552850.1">
    <property type="nucleotide sequence ID" value="NZ_HF570958.1"/>
</dbReference>
<dbReference type="EMBL" id="CAJB01000015">
    <property type="protein sequence ID" value="CCH76180.1"/>
    <property type="molecule type" value="Genomic_DNA"/>
</dbReference>
<feature type="domain" description="ABM" evidence="1">
    <location>
        <begin position="22"/>
        <end position="115"/>
    </location>
</feature>
<dbReference type="PANTHER" id="PTHR34474">
    <property type="entry name" value="SIGNAL TRANSDUCTION PROTEIN TRAP"/>
    <property type="match status" value="1"/>
</dbReference>
<dbReference type="InterPro" id="IPR011008">
    <property type="entry name" value="Dimeric_a/b-barrel"/>
</dbReference>
<dbReference type="EMBL" id="CAJB01000371">
    <property type="protein sequence ID" value="CCH79443.1"/>
    <property type="molecule type" value="Genomic_DNA"/>
</dbReference>
<gene>
    <name evidence="2" type="ORF">BN12_1110003</name>
    <name evidence="3" type="ORF">BN12_4320002</name>
</gene>
<dbReference type="SUPFAM" id="SSF54909">
    <property type="entry name" value="Dimeric alpha+beta barrel"/>
    <property type="match status" value="1"/>
</dbReference>
<accession>A0A077LZL9</accession>
<comment type="caution">
    <text evidence="3">The sequence shown here is derived from an EMBL/GenBank/DDBJ whole genome shotgun (WGS) entry which is preliminary data.</text>
</comment>
<dbReference type="STRING" id="1194083.BN12_1110003"/>
<proteinExistence type="predicted"/>
<dbReference type="OrthoDB" id="9798157at2"/>
<keyword evidence="4" id="KW-1185">Reference proteome</keyword>
<dbReference type="PANTHER" id="PTHR34474:SF2">
    <property type="entry name" value="SIGNAL TRANSDUCTION PROTEIN TRAP"/>
    <property type="match status" value="1"/>
</dbReference>
<dbReference type="PROSITE" id="PS51725">
    <property type="entry name" value="ABM"/>
    <property type="match status" value="1"/>
</dbReference>
<dbReference type="Pfam" id="PF03992">
    <property type="entry name" value="ABM"/>
    <property type="match status" value="1"/>
</dbReference>
<dbReference type="Gene3D" id="3.30.70.100">
    <property type="match status" value="1"/>
</dbReference>
<reference evidence="3" key="1">
    <citation type="submission" date="2012-05" db="EMBL/GenBank/DDBJ databases">
        <authorList>
            <person name="McIlroy S."/>
        </authorList>
    </citation>
    <scope>NUCLEOTIDE SEQUENCE</scope>
    <source>
        <strain evidence="3">T1-X7</strain>
    </source>
</reference>
<evidence type="ECO:0000313" key="3">
    <source>
        <dbReference type="EMBL" id="CCH79443.1"/>
    </source>
</evidence>
<dbReference type="AlphaFoldDB" id="A0A077LZL9"/>
<organism evidence="3 4">
    <name type="scientific">Nostocoides japonicum T1-X7</name>
    <dbReference type="NCBI Taxonomy" id="1194083"/>
    <lineage>
        <taxon>Bacteria</taxon>
        <taxon>Bacillati</taxon>
        <taxon>Actinomycetota</taxon>
        <taxon>Actinomycetes</taxon>
        <taxon>Micrococcales</taxon>
        <taxon>Intrasporangiaceae</taxon>
        <taxon>Nostocoides</taxon>
    </lineage>
</organism>